<proteinExistence type="predicted"/>
<sequence>MSHAEEVQSDGGGHEVTDTLSADLWFNDGNIVVRSVAEGTPPIRTLYKLHEFILARHCSAFASLFNGPQEAFAAGSEHREGLPVMDLSDSAEDLKHFLKAFYIPEATHIHRPPSLLSTFREALGGFP</sequence>
<organism evidence="1 2">
    <name type="scientific">Auriscalpium vulgare</name>
    <dbReference type="NCBI Taxonomy" id="40419"/>
    <lineage>
        <taxon>Eukaryota</taxon>
        <taxon>Fungi</taxon>
        <taxon>Dikarya</taxon>
        <taxon>Basidiomycota</taxon>
        <taxon>Agaricomycotina</taxon>
        <taxon>Agaricomycetes</taxon>
        <taxon>Russulales</taxon>
        <taxon>Auriscalpiaceae</taxon>
        <taxon>Auriscalpium</taxon>
    </lineage>
</organism>
<evidence type="ECO:0000313" key="2">
    <source>
        <dbReference type="Proteomes" id="UP000814033"/>
    </source>
</evidence>
<accession>A0ACB8RYH6</accession>
<gene>
    <name evidence="1" type="ORF">FA95DRAFT_985273</name>
</gene>
<dbReference type="Proteomes" id="UP000814033">
    <property type="component" value="Unassembled WGS sequence"/>
</dbReference>
<dbReference type="EMBL" id="MU275880">
    <property type="protein sequence ID" value="KAI0048877.1"/>
    <property type="molecule type" value="Genomic_DNA"/>
</dbReference>
<comment type="caution">
    <text evidence="1">The sequence shown here is derived from an EMBL/GenBank/DDBJ whole genome shotgun (WGS) entry which is preliminary data.</text>
</comment>
<protein>
    <submittedName>
        <fullName evidence="1">Uncharacterized protein</fullName>
    </submittedName>
</protein>
<reference evidence="1" key="1">
    <citation type="submission" date="2021-02" db="EMBL/GenBank/DDBJ databases">
        <authorList>
            <consortium name="DOE Joint Genome Institute"/>
            <person name="Ahrendt S."/>
            <person name="Looney B.P."/>
            <person name="Miyauchi S."/>
            <person name="Morin E."/>
            <person name="Drula E."/>
            <person name="Courty P.E."/>
            <person name="Chicoki N."/>
            <person name="Fauchery L."/>
            <person name="Kohler A."/>
            <person name="Kuo A."/>
            <person name="Labutti K."/>
            <person name="Pangilinan J."/>
            <person name="Lipzen A."/>
            <person name="Riley R."/>
            <person name="Andreopoulos W."/>
            <person name="He G."/>
            <person name="Johnson J."/>
            <person name="Barry K.W."/>
            <person name="Grigoriev I.V."/>
            <person name="Nagy L."/>
            <person name="Hibbett D."/>
            <person name="Henrissat B."/>
            <person name="Matheny P.B."/>
            <person name="Labbe J."/>
            <person name="Martin F."/>
        </authorList>
    </citation>
    <scope>NUCLEOTIDE SEQUENCE</scope>
    <source>
        <strain evidence="1">FP105234-sp</strain>
    </source>
</reference>
<evidence type="ECO:0000313" key="1">
    <source>
        <dbReference type="EMBL" id="KAI0048877.1"/>
    </source>
</evidence>
<reference evidence="1" key="2">
    <citation type="journal article" date="2022" name="New Phytol.">
        <title>Evolutionary transition to the ectomycorrhizal habit in the genomes of a hyperdiverse lineage of mushroom-forming fungi.</title>
        <authorList>
            <person name="Looney B."/>
            <person name="Miyauchi S."/>
            <person name="Morin E."/>
            <person name="Drula E."/>
            <person name="Courty P.E."/>
            <person name="Kohler A."/>
            <person name="Kuo A."/>
            <person name="LaButti K."/>
            <person name="Pangilinan J."/>
            <person name="Lipzen A."/>
            <person name="Riley R."/>
            <person name="Andreopoulos W."/>
            <person name="He G."/>
            <person name="Johnson J."/>
            <person name="Nolan M."/>
            <person name="Tritt A."/>
            <person name="Barry K.W."/>
            <person name="Grigoriev I.V."/>
            <person name="Nagy L.G."/>
            <person name="Hibbett D."/>
            <person name="Henrissat B."/>
            <person name="Matheny P.B."/>
            <person name="Labbe J."/>
            <person name="Martin F.M."/>
        </authorList>
    </citation>
    <scope>NUCLEOTIDE SEQUENCE</scope>
    <source>
        <strain evidence="1">FP105234-sp</strain>
    </source>
</reference>
<name>A0ACB8RYH6_9AGAM</name>
<keyword evidence="2" id="KW-1185">Reference proteome</keyword>